<protein>
    <recommendedName>
        <fullName evidence="6">Sec7-domain-containing protein</fullName>
    </recommendedName>
</protein>
<dbReference type="Proteomes" id="UP000193498">
    <property type="component" value="Unassembled WGS sequence"/>
</dbReference>
<dbReference type="GO" id="GO:0032012">
    <property type="term" value="P:regulation of ARF protein signal transduction"/>
    <property type="evidence" value="ECO:0007669"/>
    <property type="project" value="InterPro"/>
</dbReference>
<name>A0A1Y1Y476_9FUNG</name>
<sequence length="709" mass="79866">MTTVHKERLFEAPPPYSKNSHSELGHPGLTRKTSTTITTFTRTFNQSQSSVCIELGDGKMISVLDKQTQPSNTSGIPQSSKLPAAQLFNHALNRKASKVTISVTIEEIDELNGEHAPSVLTSGDRAVMESRCILSEAHQTATSSSPVISSTLDSSKEMAVITTGSSDPDSRCLVKKGHISGTHIAKDDTQDEPLRRYMAGLNFVGQAIDMALRKFLADYQLPKEAQQIDRVMIAFARRYHQCNADLFPSPDVVYSIAFSLMLLHTDAHNKHVKQKMSKEQYIRQTRTLEQGDVIAPEILAILYDNITSAQFLYADDMNKKLPKPAKSSWLKKVWEKSQGSPHNPYKVMQMMSTQFAAAVLASKLSLFEPDRAQYSYRGSQSVLREAFLRTAFKLKVAGVKTYFQGTITGRPMSGLSITGPQDQSSGDFSILKCAKEGLVSRKCDLMDGGKRATRRNWKELWMVLSGSQLIFFNDISWFKNPKHRSPKGHSGPTYLAPTPKPHSIIATENCICLIDKDYNTYPNVFRFVTPTGREYLFRYHSEHEMMDWMAKINYAATFKTVGLKPRGADEVSTLTRSPKFGATLAPDSRVAFEEGDRDRCRLVQNKINDLSERIIHCQEAVETDGRLQKQMSIMVPLQRQTQQKAIDTASEVSKRLKETYLQLQKWECYKEILEADLVISKLEEAKRQKMTVFIDDQPELEILSPCEDD</sequence>
<dbReference type="STRING" id="1314790.A0A1Y1Y476"/>
<dbReference type="GO" id="GO:0005085">
    <property type="term" value="F:guanyl-nucleotide exchange factor activity"/>
    <property type="evidence" value="ECO:0007669"/>
    <property type="project" value="InterPro"/>
</dbReference>
<reference evidence="4 5" key="1">
    <citation type="submission" date="2016-07" db="EMBL/GenBank/DDBJ databases">
        <title>Pervasive Adenine N6-methylation of Active Genes in Fungi.</title>
        <authorList>
            <consortium name="DOE Joint Genome Institute"/>
            <person name="Mondo S.J."/>
            <person name="Dannebaum R.O."/>
            <person name="Kuo R.C."/>
            <person name="Labutti K."/>
            <person name="Haridas S."/>
            <person name="Kuo A."/>
            <person name="Salamov A."/>
            <person name="Ahrendt S.R."/>
            <person name="Lipzen A."/>
            <person name="Sullivan W."/>
            <person name="Andreopoulos W.B."/>
            <person name="Clum A."/>
            <person name="Lindquist E."/>
            <person name="Daum C."/>
            <person name="Ramamoorthy G.K."/>
            <person name="Gryganskyi A."/>
            <person name="Culley D."/>
            <person name="Magnuson J.K."/>
            <person name="James T.Y."/>
            <person name="O'Malley M.A."/>
            <person name="Stajich J.E."/>
            <person name="Spatafora J.W."/>
            <person name="Visel A."/>
            <person name="Grigoriev I.V."/>
        </authorList>
    </citation>
    <scope>NUCLEOTIDE SEQUENCE [LARGE SCALE GENOMIC DNA]</scope>
    <source>
        <strain evidence="4 5">CBS 931.73</strain>
    </source>
</reference>
<dbReference type="AlphaFoldDB" id="A0A1Y1Y476"/>
<dbReference type="SUPFAM" id="SSF48425">
    <property type="entry name" value="Sec7 domain"/>
    <property type="match status" value="1"/>
</dbReference>
<dbReference type="Pfam" id="PF01369">
    <property type="entry name" value="Sec7"/>
    <property type="match status" value="1"/>
</dbReference>
<dbReference type="FunFam" id="1.10.1000.11:FF:000002">
    <property type="entry name" value="Cytohesin 1"/>
    <property type="match status" value="1"/>
</dbReference>
<keyword evidence="5" id="KW-1185">Reference proteome</keyword>
<accession>A0A1Y1Y476</accession>
<evidence type="ECO:0000259" key="3">
    <source>
        <dbReference type="PROSITE" id="PS50190"/>
    </source>
</evidence>
<dbReference type="InterPro" id="IPR023394">
    <property type="entry name" value="Sec7_C_sf"/>
</dbReference>
<feature type="region of interest" description="Disordered" evidence="1">
    <location>
        <begin position="1"/>
        <end position="31"/>
    </location>
</feature>
<dbReference type="EMBL" id="MCFE01000260">
    <property type="protein sequence ID" value="ORX92769.1"/>
    <property type="molecule type" value="Genomic_DNA"/>
</dbReference>
<organism evidence="4 5">
    <name type="scientific">Basidiobolus meristosporus CBS 931.73</name>
    <dbReference type="NCBI Taxonomy" id="1314790"/>
    <lineage>
        <taxon>Eukaryota</taxon>
        <taxon>Fungi</taxon>
        <taxon>Fungi incertae sedis</taxon>
        <taxon>Zoopagomycota</taxon>
        <taxon>Entomophthoromycotina</taxon>
        <taxon>Basidiobolomycetes</taxon>
        <taxon>Basidiobolales</taxon>
        <taxon>Basidiobolaceae</taxon>
        <taxon>Basidiobolus</taxon>
    </lineage>
</organism>
<dbReference type="Gene3D" id="1.10.1000.11">
    <property type="entry name" value="Arf Nucleotide-binding Site Opener,domain 2"/>
    <property type="match status" value="1"/>
</dbReference>
<feature type="domain" description="SEC7" evidence="3">
    <location>
        <begin position="177"/>
        <end position="309"/>
    </location>
</feature>
<dbReference type="Pfam" id="PF15410">
    <property type="entry name" value="PH_9"/>
    <property type="match status" value="1"/>
</dbReference>
<dbReference type="InParanoid" id="A0A1Y1Y476"/>
<dbReference type="InterPro" id="IPR035999">
    <property type="entry name" value="Sec7_dom_sf"/>
</dbReference>
<dbReference type="PANTHER" id="PTHR10663">
    <property type="entry name" value="GUANYL-NUCLEOTIDE EXCHANGE FACTOR"/>
    <property type="match status" value="1"/>
</dbReference>
<dbReference type="PANTHER" id="PTHR10663:SF405">
    <property type="entry name" value="ARF GUANINE NUCLEOTIDE EXCHANGE FACTOR SYT1"/>
    <property type="match status" value="1"/>
</dbReference>
<evidence type="ECO:0008006" key="6">
    <source>
        <dbReference type="Google" id="ProtNLM"/>
    </source>
</evidence>
<feature type="domain" description="PH" evidence="2">
    <location>
        <begin position="432"/>
        <end position="557"/>
    </location>
</feature>
<dbReference type="InterPro" id="IPR041681">
    <property type="entry name" value="PH_9"/>
</dbReference>
<proteinExistence type="predicted"/>
<dbReference type="InterPro" id="IPR000904">
    <property type="entry name" value="Sec7_dom"/>
</dbReference>
<evidence type="ECO:0000313" key="4">
    <source>
        <dbReference type="EMBL" id="ORX92769.1"/>
    </source>
</evidence>
<feature type="compositionally biased region" description="Basic and acidic residues" evidence="1">
    <location>
        <begin position="1"/>
        <end position="10"/>
    </location>
</feature>
<dbReference type="Gene3D" id="2.30.29.30">
    <property type="entry name" value="Pleckstrin-homology domain (PH domain)/Phosphotyrosine-binding domain (PTB)"/>
    <property type="match status" value="1"/>
</dbReference>
<dbReference type="InterPro" id="IPR001849">
    <property type="entry name" value="PH_domain"/>
</dbReference>
<evidence type="ECO:0000313" key="5">
    <source>
        <dbReference type="Proteomes" id="UP000193498"/>
    </source>
</evidence>
<evidence type="ECO:0000256" key="1">
    <source>
        <dbReference type="SAM" id="MobiDB-lite"/>
    </source>
</evidence>
<dbReference type="SMART" id="SM00233">
    <property type="entry name" value="PH"/>
    <property type="match status" value="1"/>
</dbReference>
<dbReference type="InterPro" id="IPR011993">
    <property type="entry name" value="PH-like_dom_sf"/>
</dbReference>
<dbReference type="PROSITE" id="PS50003">
    <property type="entry name" value="PH_DOMAIN"/>
    <property type="match status" value="1"/>
</dbReference>
<dbReference type="SUPFAM" id="SSF50729">
    <property type="entry name" value="PH domain-like"/>
    <property type="match status" value="1"/>
</dbReference>
<evidence type="ECO:0000259" key="2">
    <source>
        <dbReference type="PROSITE" id="PS50003"/>
    </source>
</evidence>
<dbReference type="SMART" id="SM00222">
    <property type="entry name" value="Sec7"/>
    <property type="match status" value="1"/>
</dbReference>
<dbReference type="OrthoDB" id="430364at2759"/>
<dbReference type="PROSITE" id="PS50190">
    <property type="entry name" value="SEC7"/>
    <property type="match status" value="1"/>
</dbReference>
<gene>
    <name evidence="4" type="ORF">K493DRAFT_41063</name>
</gene>
<comment type="caution">
    <text evidence="4">The sequence shown here is derived from an EMBL/GenBank/DDBJ whole genome shotgun (WGS) entry which is preliminary data.</text>
</comment>